<dbReference type="Pfam" id="PF20232">
    <property type="entry name" value="T6SS_FHA_C"/>
    <property type="match status" value="1"/>
</dbReference>
<dbReference type="NCBIfam" id="TIGR03354">
    <property type="entry name" value="VI_FHA"/>
    <property type="match status" value="1"/>
</dbReference>
<dbReference type="CDD" id="cd00060">
    <property type="entry name" value="FHA"/>
    <property type="match status" value="1"/>
</dbReference>
<evidence type="ECO:0000259" key="2">
    <source>
        <dbReference type="Pfam" id="PF00498"/>
    </source>
</evidence>
<reference evidence="4 5" key="1">
    <citation type="submission" date="2018-11" db="EMBL/GenBank/DDBJ databases">
        <title>Vibrio ponticus strain CAIM 1751 pathogenic for the snapper Lutjanus guttatus.</title>
        <authorList>
            <person name="Soto-Rodriguez S."/>
            <person name="Lozano-Olvera R."/>
            <person name="Gomez-Gil B."/>
        </authorList>
    </citation>
    <scope>NUCLEOTIDE SEQUENCE [LARGE SCALE GENOMIC DNA]</scope>
    <source>
        <strain evidence="4 5">CAIM 1751</strain>
    </source>
</reference>
<dbReference type="InterPro" id="IPR017735">
    <property type="entry name" value="T6SS_FHA"/>
</dbReference>
<accession>A0A3N3DZ21</accession>
<feature type="domain" description="FHA" evidence="2">
    <location>
        <begin position="35"/>
        <end position="102"/>
    </location>
</feature>
<organism evidence="4 5">
    <name type="scientific">Vibrio ponticus</name>
    <dbReference type="NCBI Taxonomy" id="265668"/>
    <lineage>
        <taxon>Bacteria</taxon>
        <taxon>Pseudomonadati</taxon>
        <taxon>Pseudomonadota</taxon>
        <taxon>Gammaproteobacteria</taxon>
        <taxon>Vibrionales</taxon>
        <taxon>Vibrionaceae</taxon>
        <taxon>Vibrio</taxon>
    </lineage>
</organism>
<gene>
    <name evidence="4" type="primary">tagH</name>
    <name evidence="4" type="ORF">EGH82_12350</name>
</gene>
<evidence type="ECO:0000313" key="4">
    <source>
        <dbReference type="EMBL" id="ROV59763.1"/>
    </source>
</evidence>
<dbReference type="EMBL" id="RKIK01000033">
    <property type="protein sequence ID" value="ROV59763.1"/>
    <property type="molecule type" value="Genomic_DNA"/>
</dbReference>
<dbReference type="InterPro" id="IPR046883">
    <property type="entry name" value="T6SS_FHA_C"/>
</dbReference>
<dbReference type="Gene3D" id="2.60.200.20">
    <property type="match status" value="1"/>
</dbReference>
<dbReference type="Pfam" id="PF00498">
    <property type="entry name" value="FHA"/>
    <property type="match status" value="1"/>
</dbReference>
<comment type="caution">
    <text evidence="4">The sequence shown here is derived from an EMBL/GenBank/DDBJ whole genome shotgun (WGS) entry which is preliminary data.</text>
</comment>
<protein>
    <submittedName>
        <fullName evidence="4">Type VI secretion system-associated FHA domain protein TagH</fullName>
    </submittedName>
</protein>
<evidence type="ECO:0000259" key="3">
    <source>
        <dbReference type="Pfam" id="PF20232"/>
    </source>
</evidence>
<dbReference type="InterPro" id="IPR000253">
    <property type="entry name" value="FHA_dom"/>
</dbReference>
<dbReference type="RefSeq" id="WP_123782308.1">
    <property type="nucleotide sequence ID" value="NZ_RKIK01000033.1"/>
</dbReference>
<dbReference type="AlphaFoldDB" id="A0A3N3DZ21"/>
<proteinExistence type="predicted"/>
<dbReference type="Proteomes" id="UP000278792">
    <property type="component" value="Unassembled WGS sequence"/>
</dbReference>
<feature type="region of interest" description="Disordered" evidence="1">
    <location>
        <begin position="180"/>
        <end position="206"/>
    </location>
</feature>
<dbReference type="InterPro" id="IPR008984">
    <property type="entry name" value="SMAD_FHA_dom_sf"/>
</dbReference>
<evidence type="ECO:0000256" key="1">
    <source>
        <dbReference type="SAM" id="MobiDB-lite"/>
    </source>
</evidence>
<name>A0A3N3DZ21_9VIBR</name>
<feature type="domain" description="Type VI secretion system FHA" evidence="3">
    <location>
        <begin position="304"/>
        <end position="481"/>
    </location>
</feature>
<sequence>MKTTSLPILTLVVTNAQRLESGLSVQHSFYHDGGKIGSSPLADWQLKAPSEEVYSQHCEIVVVDGAYCLKDLSGFTYVNGAQLPIGKGCLAKLREQDEIQLGPYQLRVLFDKSHANDPHLATLNNLFFATDNDLINGTGAESIDEVDEEDTDAEPLNALDGLMSDPLSLEAESNIDQTVHENSLIPKNESELQSETPTLDTDSEQDVTSSIRLKKILGFGFWKSKQSAPENKGACQPMVTAPITPALTTNAHSDQKELGDIRMDEKDLDLLEQEMARGFQPSNDFHAEPEGRSNHLVTGPVLDGLGVDLSDEDDMTRMHVLSQEMGESLQACVRGLLELHQQVSEGRFGTLNRNLQPIEDNPLRLGLSYDETIRTLYDADKSLVHLSAPAAITESLKTIRDHNEAMQHATSEALAQVLNAFDPETMLRRFQHYKRRYDTSQTTTEGWAWHMYCNYYKELTSSRQRGFEKLFWEIFEQSYDRKLREKQKEL</sequence>
<evidence type="ECO:0000313" key="5">
    <source>
        <dbReference type="Proteomes" id="UP000278792"/>
    </source>
</evidence>
<dbReference type="SUPFAM" id="SSF49879">
    <property type="entry name" value="SMAD/FHA domain"/>
    <property type="match status" value="1"/>
</dbReference>
<feature type="compositionally biased region" description="Polar residues" evidence="1">
    <location>
        <begin position="191"/>
        <end position="206"/>
    </location>
</feature>